<evidence type="ECO:0000256" key="8">
    <source>
        <dbReference type="SAM" id="Phobius"/>
    </source>
</evidence>
<dbReference type="PIRSF" id="PIRSF004925">
    <property type="entry name" value="HcaT"/>
    <property type="match status" value="1"/>
</dbReference>
<evidence type="ECO:0000256" key="5">
    <source>
        <dbReference type="ARBA" id="ARBA00022692"/>
    </source>
</evidence>
<feature type="transmembrane region" description="Helical" evidence="8">
    <location>
        <begin position="203"/>
        <end position="222"/>
    </location>
</feature>
<dbReference type="Gene3D" id="1.20.1250.20">
    <property type="entry name" value="MFS general substrate transporter like domains"/>
    <property type="match status" value="2"/>
</dbReference>
<keyword evidence="6 8" id="KW-1133">Transmembrane helix</keyword>
<feature type="domain" description="Major facilitator superfamily associated" evidence="9">
    <location>
        <begin position="13"/>
        <end position="364"/>
    </location>
</feature>
<evidence type="ECO:0000256" key="6">
    <source>
        <dbReference type="ARBA" id="ARBA00022989"/>
    </source>
</evidence>
<feature type="transmembrane region" description="Helical" evidence="8">
    <location>
        <begin position="297"/>
        <end position="319"/>
    </location>
</feature>
<evidence type="ECO:0000256" key="2">
    <source>
        <dbReference type="ARBA" id="ARBA00022448"/>
    </source>
</evidence>
<evidence type="ECO:0000256" key="7">
    <source>
        <dbReference type="ARBA" id="ARBA00023136"/>
    </source>
</evidence>
<feature type="transmembrane region" description="Helical" evidence="8">
    <location>
        <begin position="78"/>
        <end position="94"/>
    </location>
</feature>
<dbReference type="Proteomes" id="UP001469365">
    <property type="component" value="Unassembled WGS sequence"/>
</dbReference>
<dbReference type="SUPFAM" id="SSF103473">
    <property type="entry name" value="MFS general substrate transporter"/>
    <property type="match status" value="1"/>
</dbReference>
<dbReference type="PANTHER" id="PTHR23522:SF10">
    <property type="entry name" value="3-PHENYLPROPIONIC ACID TRANSPORTER-RELATED"/>
    <property type="match status" value="1"/>
</dbReference>
<accession>A0ABU9DE88</accession>
<protein>
    <submittedName>
        <fullName evidence="10">MFS transporter</fullName>
    </submittedName>
</protein>
<feature type="transmembrane region" description="Helical" evidence="8">
    <location>
        <begin position="163"/>
        <end position="183"/>
    </location>
</feature>
<dbReference type="RefSeq" id="WP_341413420.1">
    <property type="nucleotide sequence ID" value="NZ_JBBPCC010000001.1"/>
</dbReference>
<feature type="transmembrane region" description="Helical" evidence="8">
    <location>
        <begin position="361"/>
        <end position="381"/>
    </location>
</feature>
<feature type="transmembrane region" description="Helical" evidence="8">
    <location>
        <begin position="331"/>
        <end position="355"/>
    </location>
</feature>
<evidence type="ECO:0000256" key="4">
    <source>
        <dbReference type="ARBA" id="ARBA00022519"/>
    </source>
</evidence>
<keyword evidence="2" id="KW-0813">Transport</keyword>
<organism evidence="10 11">
    <name type="scientific">Paenibacillus filicis</name>
    <dbReference type="NCBI Taxonomy" id="669464"/>
    <lineage>
        <taxon>Bacteria</taxon>
        <taxon>Bacillati</taxon>
        <taxon>Bacillota</taxon>
        <taxon>Bacilli</taxon>
        <taxon>Bacillales</taxon>
        <taxon>Paenibacillaceae</taxon>
        <taxon>Paenibacillus</taxon>
    </lineage>
</organism>
<comment type="subcellular location">
    <subcellularLocation>
        <location evidence="1">Cell inner membrane</location>
        <topology evidence="1">Multi-pass membrane protein</topology>
    </subcellularLocation>
</comment>
<keyword evidence="3" id="KW-1003">Cell membrane</keyword>
<proteinExistence type="predicted"/>
<sequence length="396" mass="43669">MRSKAPAIPREDIMLRGFSFSFFTMVAIISSYFPLYFQYKGYSTVQIGLLYSVGPLIGIVSNLFWGIMSDKYQTVKKVLVLLVLGQLLVAFFMFRIDGFALLMVLMAAFFFFQQPMTSMNDSLILLTVSGTKKSYASFRVWGSIGFATAALVFGELLRHYGAGLTPTLALGSLGLTLVLASLLRDARDPQFKPPDFSGFLPIITSRSFLAFLIMLLIVSIAHRMNDGFLALYLKSLGASPSIVGWSWMASAVSEIPVFFLLSKYGHRYKELPLLALCSLVYGVRFLLMTFVENPLWVILIQMMHSVSFGIFLFTAIRYIQNAIPDQYRSSGQAVFAMIWAGLAGLLSGTIGGWVFNTWSPHAMYGTASALAFVALIGFLALHARQSGPAGSDGFQS</sequence>
<keyword evidence="7 8" id="KW-0472">Membrane</keyword>
<dbReference type="EMBL" id="JBBPCC010000001">
    <property type="protein sequence ID" value="MEK8126360.1"/>
    <property type="molecule type" value="Genomic_DNA"/>
</dbReference>
<evidence type="ECO:0000313" key="10">
    <source>
        <dbReference type="EMBL" id="MEK8126360.1"/>
    </source>
</evidence>
<evidence type="ECO:0000256" key="3">
    <source>
        <dbReference type="ARBA" id="ARBA00022475"/>
    </source>
</evidence>
<reference evidence="10 11" key="1">
    <citation type="submission" date="2024-04" db="EMBL/GenBank/DDBJ databases">
        <title>draft genome sequnece of Paenibacillus filicis.</title>
        <authorList>
            <person name="Kim D.-U."/>
        </authorList>
    </citation>
    <scope>NUCLEOTIDE SEQUENCE [LARGE SCALE GENOMIC DNA]</scope>
    <source>
        <strain evidence="10 11">KACC14197</strain>
    </source>
</reference>
<keyword evidence="11" id="KW-1185">Reference proteome</keyword>
<gene>
    <name evidence="10" type="ORF">WMW72_00370</name>
</gene>
<keyword evidence="4" id="KW-0997">Cell inner membrane</keyword>
<feature type="transmembrane region" description="Helical" evidence="8">
    <location>
        <begin position="138"/>
        <end position="157"/>
    </location>
</feature>
<feature type="transmembrane region" description="Helical" evidence="8">
    <location>
        <begin position="273"/>
        <end position="291"/>
    </location>
</feature>
<dbReference type="InterPro" id="IPR024989">
    <property type="entry name" value="MFS_assoc_dom"/>
</dbReference>
<comment type="caution">
    <text evidence="10">The sequence shown here is derived from an EMBL/GenBank/DDBJ whole genome shotgun (WGS) entry which is preliminary data.</text>
</comment>
<dbReference type="InterPro" id="IPR036259">
    <property type="entry name" value="MFS_trans_sf"/>
</dbReference>
<dbReference type="PANTHER" id="PTHR23522">
    <property type="entry name" value="BLL5896 PROTEIN"/>
    <property type="match status" value="1"/>
</dbReference>
<keyword evidence="5 8" id="KW-0812">Transmembrane</keyword>
<feature type="transmembrane region" description="Helical" evidence="8">
    <location>
        <begin position="20"/>
        <end position="39"/>
    </location>
</feature>
<evidence type="ECO:0000256" key="1">
    <source>
        <dbReference type="ARBA" id="ARBA00004429"/>
    </source>
</evidence>
<dbReference type="InterPro" id="IPR026032">
    <property type="entry name" value="HcaT-like"/>
</dbReference>
<dbReference type="Pfam" id="PF12832">
    <property type="entry name" value="MFS_1_like"/>
    <property type="match status" value="1"/>
</dbReference>
<evidence type="ECO:0000313" key="11">
    <source>
        <dbReference type="Proteomes" id="UP001469365"/>
    </source>
</evidence>
<name>A0ABU9DE88_9BACL</name>
<feature type="transmembrane region" description="Helical" evidence="8">
    <location>
        <begin position="45"/>
        <end position="66"/>
    </location>
</feature>
<evidence type="ECO:0000259" key="9">
    <source>
        <dbReference type="Pfam" id="PF12832"/>
    </source>
</evidence>